<evidence type="ECO:0000256" key="3">
    <source>
        <dbReference type="ARBA" id="ARBA00023140"/>
    </source>
</evidence>
<sequence>MKRMQILKFYSQRSHLKKNFTYFCSVNHLSTRQFSNGSVILRQKLSSPFCQSVSEIRDEFPGVIKSPFLDLEEIPSDLTIDKYMWENVEKWPNHIAVECAVTRQKYTYSQMNVLTKKFAVSVQKRGYKVGQVISTMLPNMPDHVVSIIGSIEAGLIVSPINPTYTPFELSHQLYDCGAVAIITLPNFVEKVREAEELIRTKHKIDYKLDIIVVNCDSTSSIPDGASNFQEMISNQVDHNELQPNNRTIDDVAILPYSSGTTGLAKGVQLTHRNCVSNCIQIFNPDSHHYLPTSESYQDVSPTVLPIFHIYGFTVLMVRALRYGVKMVTLPKFDVAPFLSALKDYRATVLYVAPPILLFLGSHPNITDDHMASIRVICNGAGPVSQSDADRVLNRFKSKFFISQGYGLTETSPVISVSAQNENDVFSVGKLTRSTNAKIIKSDGNIAMAGEHGEVCVKGPQVMLGYHKNLQATKEVIDDDGYFHTGDIGYYDESGKFHIVDRLKELIKVRGFQVPPAELEGLLRSHEAVADAAVIGVPDVKTGEKPWAFVVAKNKDAVKASELIDFVSSKVAPFKKLSNVIFVDSIPKSQAGKILRRILREKYVN</sequence>
<dbReference type="Gene3D" id="3.30.300.30">
    <property type="match status" value="1"/>
</dbReference>
<keyword evidence="7" id="KW-1185">Reference proteome</keyword>
<dbReference type="CDD" id="cd05911">
    <property type="entry name" value="Firefly_Luc_like"/>
    <property type="match status" value="1"/>
</dbReference>
<evidence type="ECO:0000256" key="2">
    <source>
        <dbReference type="ARBA" id="ARBA00006432"/>
    </source>
</evidence>
<dbReference type="Pfam" id="PF00501">
    <property type="entry name" value="AMP-binding"/>
    <property type="match status" value="1"/>
</dbReference>
<proteinExistence type="inferred from homology"/>
<feature type="domain" description="AMP-binding enzyme C-terminal" evidence="5">
    <location>
        <begin position="517"/>
        <end position="592"/>
    </location>
</feature>
<dbReference type="InterPro" id="IPR045851">
    <property type="entry name" value="AMP-bd_C_sf"/>
</dbReference>
<evidence type="ECO:0000259" key="5">
    <source>
        <dbReference type="Pfam" id="PF13193"/>
    </source>
</evidence>
<dbReference type="PANTHER" id="PTHR24096:SF422">
    <property type="entry name" value="BCDNA.GH02901"/>
    <property type="match status" value="1"/>
</dbReference>
<dbReference type="GO" id="GO:0004467">
    <property type="term" value="F:long-chain fatty acid-CoA ligase activity"/>
    <property type="evidence" value="ECO:0007669"/>
    <property type="project" value="TreeGrafter"/>
</dbReference>
<comment type="subcellular location">
    <subcellularLocation>
        <location evidence="1">Peroxisome</location>
    </subcellularLocation>
</comment>
<organism evidence="6 7">
    <name type="scientific">Parthenolecanium corni</name>
    <dbReference type="NCBI Taxonomy" id="536013"/>
    <lineage>
        <taxon>Eukaryota</taxon>
        <taxon>Metazoa</taxon>
        <taxon>Ecdysozoa</taxon>
        <taxon>Arthropoda</taxon>
        <taxon>Hexapoda</taxon>
        <taxon>Insecta</taxon>
        <taxon>Pterygota</taxon>
        <taxon>Neoptera</taxon>
        <taxon>Paraneoptera</taxon>
        <taxon>Hemiptera</taxon>
        <taxon>Sternorrhyncha</taxon>
        <taxon>Coccoidea</taxon>
        <taxon>Coccidae</taxon>
        <taxon>Parthenolecanium</taxon>
    </lineage>
</organism>
<dbReference type="AlphaFoldDB" id="A0AAN9TMU1"/>
<dbReference type="InterPro" id="IPR025110">
    <property type="entry name" value="AMP-bd_C"/>
</dbReference>
<dbReference type="FunFam" id="3.30.300.30:FF:000007">
    <property type="entry name" value="4-coumarate--CoA ligase 2"/>
    <property type="match status" value="1"/>
</dbReference>
<reference evidence="6 7" key="1">
    <citation type="submission" date="2024-03" db="EMBL/GenBank/DDBJ databases">
        <title>Adaptation during the transition from Ophiocordyceps entomopathogen to insect associate is accompanied by gene loss and intensified selection.</title>
        <authorList>
            <person name="Ward C.M."/>
            <person name="Onetto C.A."/>
            <person name="Borneman A.R."/>
        </authorList>
    </citation>
    <scope>NUCLEOTIDE SEQUENCE [LARGE SCALE GENOMIC DNA]</scope>
    <source>
        <strain evidence="6">AWRI1</strain>
        <tissue evidence="6">Single Adult Female</tissue>
    </source>
</reference>
<dbReference type="GO" id="GO:0005777">
    <property type="term" value="C:peroxisome"/>
    <property type="evidence" value="ECO:0007669"/>
    <property type="project" value="UniProtKB-SubCell"/>
</dbReference>
<dbReference type="InterPro" id="IPR000873">
    <property type="entry name" value="AMP-dep_synth/lig_dom"/>
</dbReference>
<evidence type="ECO:0000313" key="7">
    <source>
        <dbReference type="Proteomes" id="UP001367676"/>
    </source>
</evidence>
<evidence type="ECO:0000313" key="6">
    <source>
        <dbReference type="EMBL" id="KAK7601597.1"/>
    </source>
</evidence>
<dbReference type="EMBL" id="JBBCAQ010000010">
    <property type="protein sequence ID" value="KAK7601597.1"/>
    <property type="molecule type" value="Genomic_DNA"/>
</dbReference>
<evidence type="ECO:0008006" key="8">
    <source>
        <dbReference type="Google" id="ProtNLM"/>
    </source>
</evidence>
<comment type="caution">
    <text evidence="6">The sequence shown here is derived from an EMBL/GenBank/DDBJ whole genome shotgun (WGS) entry which is preliminary data.</text>
</comment>
<dbReference type="InterPro" id="IPR042099">
    <property type="entry name" value="ANL_N_sf"/>
</dbReference>
<dbReference type="Proteomes" id="UP001367676">
    <property type="component" value="Unassembled WGS sequence"/>
</dbReference>
<dbReference type="PANTHER" id="PTHR24096">
    <property type="entry name" value="LONG-CHAIN-FATTY-ACID--COA LIGASE"/>
    <property type="match status" value="1"/>
</dbReference>
<dbReference type="InterPro" id="IPR020845">
    <property type="entry name" value="AMP-binding_CS"/>
</dbReference>
<dbReference type="GO" id="GO:0046949">
    <property type="term" value="P:fatty-acyl-CoA biosynthetic process"/>
    <property type="evidence" value="ECO:0007669"/>
    <property type="project" value="TreeGrafter"/>
</dbReference>
<evidence type="ECO:0000259" key="4">
    <source>
        <dbReference type="Pfam" id="PF00501"/>
    </source>
</evidence>
<dbReference type="PROSITE" id="PS00455">
    <property type="entry name" value="AMP_BINDING"/>
    <property type="match status" value="1"/>
</dbReference>
<gene>
    <name evidence="6" type="ORF">V9T40_009038</name>
</gene>
<evidence type="ECO:0000256" key="1">
    <source>
        <dbReference type="ARBA" id="ARBA00004275"/>
    </source>
</evidence>
<dbReference type="Gene3D" id="3.40.50.12780">
    <property type="entry name" value="N-terminal domain of ligase-like"/>
    <property type="match status" value="1"/>
</dbReference>
<dbReference type="Pfam" id="PF13193">
    <property type="entry name" value="AMP-binding_C"/>
    <property type="match status" value="1"/>
</dbReference>
<keyword evidence="3" id="KW-0576">Peroxisome</keyword>
<feature type="domain" description="AMP-dependent synthetase/ligase" evidence="4">
    <location>
        <begin position="85"/>
        <end position="466"/>
    </location>
</feature>
<protein>
    <recommendedName>
        <fullName evidence="8">4-coumarate--CoA ligase</fullName>
    </recommendedName>
</protein>
<comment type="similarity">
    <text evidence="2">Belongs to the ATP-dependent AMP-binding enzyme family.</text>
</comment>
<name>A0AAN9TMU1_9HEMI</name>
<accession>A0AAN9TMU1</accession>
<dbReference type="SUPFAM" id="SSF56801">
    <property type="entry name" value="Acetyl-CoA synthetase-like"/>
    <property type="match status" value="1"/>
</dbReference>